<evidence type="ECO:0000313" key="1">
    <source>
        <dbReference type="EMBL" id="MDT9594395.1"/>
    </source>
</evidence>
<reference evidence="1 2" key="1">
    <citation type="submission" date="2023-08" db="EMBL/GenBank/DDBJ databases">
        <title>Nocardioides seae sp. nov., a bacterium isolated from a soil.</title>
        <authorList>
            <person name="Wang X."/>
        </authorList>
    </citation>
    <scope>NUCLEOTIDE SEQUENCE [LARGE SCALE GENOMIC DNA]</scope>
    <source>
        <strain evidence="1 2">YZH12</strain>
    </source>
</reference>
<protein>
    <recommendedName>
        <fullName evidence="3">Aminoglycoside phosphotransferase domain-containing protein</fullName>
    </recommendedName>
</protein>
<sequence length="409" mass="44578">MTRDRTWSDVAGVVWPAAHGGGCAIEAVGSPAVAGGEAYELVRFAGRVRYVVSDALSPRARRRVLLYGNRLRAPARRLARSAVASSYLLRRPRPAARVVAEADLLHLRGRVARSLRRPEAEVHLTFAVLERDGAPRPTVLAVDRHGTPLLFLKLGAGPARAAALARERDALDRATRAVPAAVQVPRRRLWLRSGDVTVLGTEPLRPDVAPVSSADPDATWPALDALVAANPRCDLALAASPWLVRLQRVAEDLRDGPHRDLSLVADAERLRRLVVGYRARHGAEVLAHGLRHGDWSSWNLGWAPAWQGRRLTVWDWEYGEQWAPLSLDRHNWFYARATSVRGQAAADAAADLLAEARPQRRGEVATGPLTTRLFLLDMAARRLALAAAGEVGSGRAADELLRVLADDLG</sequence>
<dbReference type="Proteomes" id="UP001268542">
    <property type="component" value="Unassembled WGS sequence"/>
</dbReference>
<accession>A0ABU3PYP4</accession>
<name>A0ABU3PYP4_9ACTN</name>
<evidence type="ECO:0008006" key="3">
    <source>
        <dbReference type="Google" id="ProtNLM"/>
    </source>
</evidence>
<dbReference type="RefSeq" id="WP_315734115.1">
    <property type="nucleotide sequence ID" value="NZ_JAVYII010000006.1"/>
</dbReference>
<proteinExistence type="predicted"/>
<evidence type="ECO:0000313" key="2">
    <source>
        <dbReference type="Proteomes" id="UP001268542"/>
    </source>
</evidence>
<keyword evidence="2" id="KW-1185">Reference proteome</keyword>
<gene>
    <name evidence="1" type="ORF">RDV89_15025</name>
</gene>
<organism evidence="1 2">
    <name type="scientific">Nocardioides imazamoxiresistens</name>
    <dbReference type="NCBI Taxonomy" id="3231893"/>
    <lineage>
        <taxon>Bacteria</taxon>
        <taxon>Bacillati</taxon>
        <taxon>Actinomycetota</taxon>
        <taxon>Actinomycetes</taxon>
        <taxon>Propionibacteriales</taxon>
        <taxon>Nocardioidaceae</taxon>
        <taxon>Nocardioides</taxon>
    </lineage>
</organism>
<dbReference type="EMBL" id="JAVYII010000006">
    <property type="protein sequence ID" value="MDT9594395.1"/>
    <property type="molecule type" value="Genomic_DNA"/>
</dbReference>
<comment type="caution">
    <text evidence="1">The sequence shown here is derived from an EMBL/GenBank/DDBJ whole genome shotgun (WGS) entry which is preliminary data.</text>
</comment>